<proteinExistence type="predicted"/>
<evidence type="ECO:0000259" key="1">
    <source>
        <dbReference type="Pfam" id="PF01425"/>
    </source>
</evidence>
<accession>A0A9P5TU83</accession>
<keyword evidence="4" id="KW-1185">Reference proteome</keyword>
<dbReference type="Pfam" id="PF01425">
    <property type="entry name" value="Amidase"/>
    <property type="match status" value="1"/>
</dbReference>
<comment type="caution">
    <text evidence="3">The sequence shown here is derived from an EMBL/GenBank/DDBJ whole genome shotgun (WGS) entry which is preliminary data.</text>
</comment>
<evidence type="ECO:0000259" key="2">
    <source>
        <dbReference type="Pfam" id="PF26053"/>
    </source>
</evidence>
<dbReference type="InterPro" id="IPR036928">
    <property type="entry name" value="AS_sf"/>
</dbReference>
<sequence length="681" mass="75441">MTGLKACARLLLYVFISFPYTIARLNVLSQHPEGAIFSFSHDSWIQYLAGSQSLSTIKHIMPPIPREAFANQLSPATSIWIREPTNSLEGLLDLYRKVDDVWNDNFLETLFIFNDGKGPLNLDTRTYDWLKSLGVARVVLSESIAPPARESIPIHRMAEPTILPPGPFVISQIDAPDELHLHNVYKLYIDEYDSFLFGAIPDLVYGGWILTNITSSFPSAEDGPESQIIPVPSRLSMILMHDAPPLASSRFALKDIFDAQGLPTAAGSFAYALTHPIPNTTAPSIEKLIALGATMVGKTRTSQFAHGANPWEFIDFPYSWNPRGDGYLTASASSSGSACAIAGYDWLDFTVGSDTRGSVRKPAALVGVYGIRPSHGSLDLTGVVPLSEEMDTAGFFARHPNVFHDIASRWYAGSDVWNRQPTTRFPSKLFYPIDHFPVKNDVAQNLITSFVSILQHHLGIEPIPVNFTEILVPLLPNGSFSEFQLSSNKLAEYRSWISVGKPITQRFISQFGGHPTFDPIPKKMFARARDIRDEDSADAVSLKRAFRDSVSEHIFKHDPDWCSDSLFIYDAATGGVPSYRLEELNHISGAMPFLLSLPTADKVSKVSDFFNFLASMGELPEVTIPIGQVEYFSHLSRTWEPIPVSIQLVSRKGCDQMLLDLVKTLGDVGVVRPVKVGRSMF</sequence>
<evidence type="ECO:0000313" key="4">
    <source>
        <dbReference type="Proteomes" id="UP000724874"/>
    </source>
</evidence>
<dbReference type="PANTHER" id="PTHR46310:SF7">
    <property type="entry name" value="AMIDASE 1"/>
    <property type="match status" value="1"/>
</dbReference>
<dbReference type="SUPFAM" id="SSF75304">
    <property type="entry name" value="Amidase signature (AS) enzymes"/>
    <property type="match status" value="1"/>
</dbReference>
<protein>
    <submittedName>
        <fullName evidence="3">Amidase signature domain-containing protein</fullName>
    </submittedName>
</protein>
<dbReference type="EMBL" id="JADNYJ010000001">
    <property type="protein sequence ID" value="KAF8914399.1"/>
    <property type="molecule type" value="Genomic_DNA"/>
</dbReference>
<organism evidence="3 4">
    <name type="scientific">Gymnopilus junonius</name>
    <name type="common">Spectacular rustgill mushroom</name>
    <name type="synonym">Gymnopilus spectabilis subsp. junonius</name>
    <dbReference type="NCBI Taxonomy" id="109634"/>
    <lineage>
        <taxon>Eukaryota</taxon>
        <taxon>Fungi</taxon>
        <taxon>Dikarya</taxon>
        <taxon>Basidiomycota</taxon>
        <taxon>Agaricomycotina</taxon>
        <taxon>Agaricomycetes</taxon>
        <taxon>Agaricomycetidae</taxon>
        <taxon>Agaricales</taxon>
        <taxon>Agaricineae</taxon>
        <taxon>Hymenogastraceae</taxon>
        <taxon>Gymnopilus</taxon>
    </lineage>
</organism>
<name>A0A9P5TU83_GYMJU</name>
<dbReference type="InterPro" id="IPR023631">
    <property type="entry name" value="Amidase_dom"/>
</dbReference>
<dbReference type="OrthoDB" id="5423360at2759"/>
<feature type="domain" description="Amidase" evidence="1">
    <location>
        <begin position="243"/>
        <end position="399"/>
    </location>
</feature>
<dbReference type="Proteomes" id="UP000724874">
    <property type="component" value="Unassembled WGS sequence"/>
</dbReference>
<dbReference type="Gene3D" id="3.90.1300.10">
    <property type="entry name" value="Amidase signature (AS) domain"/>
    <property type="match status" value="1"/>
</dbReference>
<dbReference type="InterPro" id="IPR058329">
    <property type="entry name" value="Arp1_N"/>
</dbReference>
<feature type="domain" description="Scytalone dehydratase-like protein Arp1 N-terminal" evidence="2">
    <location>
        <begin position="70"/>
        <end position="171"/>
    </location>
</feature>
<gene>
    <name evidence="3" type="ORF">CPB84DRAFT_1759158</name>
</gene>
<dbReference type="Pfam" id="PF26053">
    <property type="entry name" value="DUF8016"/>
    <property type="match status" value="1"/>
</dbReference>
<evidence type="ECO:0000313" key="3">
    <source>
        <dbReference type="EMBL" id="KAF8914399.1"/>
    </source>
</evidence>
<dbReference type="PANTHER" id="PTHR46310">
    <property type="entry name" value="AMIDASE 1"/>
    <property type="match status" value="1"/>
</dbReference>
<dbReference type="AlphaFoldDB" id="A0A9P5TU83"/>
<reference evidence="3" key="1">
    <citation type="submission" date="2020-11" db="EMBL/GenBank/DDBJ databases">
        <authorList>
            <consortium name="DOE Joint Genome Institute"/>
            <person name="Ahrendt S."/>
            <person name="Riley R."/>
            <person name="Andreopoulos W."/>
            <person name="LaButti K."/>
            <person name="Pangilinan J."/>
            <person name="Ruiz-duenas F.J."/>
            <person name="Barrasa J.M."/>
            <person name="Sanchez-Garcia M."/>
            <person name="Camarero S."/>
            <person name="Miyauchi S."/>
            <person name="Serrano A."/>
            <person name="Linde D."/>
            <person name="Babiker R."/>
            <person name="Drula E."/>
            <person name="Ayuso-Fernandez I."/>
            <person name="Pacheco R."/>
            <person name="Padilla G."/>
            <person name="Ferreira P."/>
            <person name="Barriuso J."/>
            <person name="Kellner H."/>
            <person name="Castanera R."/>
            <person name="Alfaro M."/>
            <person name="Ramirez L."/>
            <person name="Pisabarro A.G."/>
            <person name="Kuo A."/>
            <person name="Tritt A."/>
            <person name="Lipzen A."/>
            <person name="He G."/>
            <person name="Yan M."/>
            <person name="Ng V."/>
            <person name="Cullen D."/>
            <person name="Martin F."/>
            <person name="Rosso M.-N."/>
            <person name="Henrissat B."/>
            <person name="Hibbett D."/>
            <person name="Martinez A.T."/>
            <person name="Grigoriev I.V."/>
        </authorList>
    </citation>
    <scope>NUCLEOTIDE SEQUENCE</scope>
    <source>
        <strain evidence="3">AH 44721</strain>
    </source>
</reference>